<dbReference type="KEGG" id="vg:64471492"/>
<name>A0A6M3TAN0_9CAUD</name>
<organism evidence="1 2">
    <name type="scientific">Streptomyces phage Issmi</name>
    <dbReference type="NCBI Taxonomy" id="2725628"/>
    <lineage>
        <taxon>Viruses</taxon>
        <taxon>Duplodnaviria</taxon>
        <taxon>Heunggongvirae</taxon>
        <taxon>Uroviricota</taxon>
        <taxon>Caudoviricetes</taxon>
        <taxon>Arquatrovirinae</taxon>
        <taxon>Caelumvirus</taxon>
        <taxon>Caelumvirus issmi</taxon>
    </lineage>
</organism>
<dbReference type="GeneID" id="64471492"/>
<gene>
    <name evidence="1" type="primary">28</name>
    <name evidence="1" type="ORF">SEA_ISSMI_28</name>
</gene>
<protein>
    <submittedName>
        <fullName evidence="1">Uncharacterized protein</fullName>
    </submittedName>
</protein>
<dbReference type="InterPro" id="IPR055862">
    <property type="entry name" value="DUF7439"/>
</dbReference>
<evidence type="ECO:0000313" key="2">
    <source>
        <dbReference type="Proteomes" id="UP000501455"/>
    </source>
</evidence>
<evidence type="ECO:0000313" key="1">
    <source>
        <dbReference type="EMBL" id="QJD50674.1"/>
    </source>
</evidence>
<reference evidence="1 2" key="1">
    <citation type="submission" date="2020-04" db="EMBL/GenBank/DDBJ databases">
        <authorList>
            <person name="Eleanor S.I."/>
            <person name="Danny K.W."/>
            <person name="Hallah B.M."/>
            <person name="Joshua A.M."/>
            <person name="Shaffer C.D."/>
            <person name="Weston-Hafer K.A."/>
            <person name="Garlena R.A."/>
            <person name="Russell D.A."/>
            <person name="Pope W.H."/>
            <person name="Jacobs-Sera D."/>
            <person name="Hatfull G.F."/>
        </authorList>
    </citation>
    <scope>NUCLEOTIDE SEQUENCE [LARGE SCALE GENOMIC DNA]</scope>
</reference>
<proteinExistence type="predicted"/>
<sequence>MSPKHARLSGKGLGAIARALPTKYKSKTGLVTAALGVAVSLAVYFETDYPQLALVVQALTALGYVEQTKE</sequence>
<dbReference type="EMBL" id="MT310863">
    <property type="protein sequence ID" value="QJD50674.1"/>
    <property type="molecule type" value="Genomic_DNA"/>
</dbReference>
<keyword evidence="2" id="KW-1185">Reference proteome</keyword>
<accession>A0A6M3TAN0</accession>
<dbReference type="Pfam" id="PF24220">
    <property type="entry name" value="DUF7439"/>
    <property type="match status" value="1"/>
</dbReference>
<dbReference type="Proteomes" id="UP000501455">
    <property type="component" value="Segment"/>
</dbReference>
<dbReference type="RefSeq" id="YP_010055561.1">
    <property type="nucleotide sequence ID" value="NC_054667.1"/>
</dbReference>